<protein>
    <submittedName>
        <fullName evidence="1">Zinc/iron-chelating domain-containing protein</fullName>
    </submittedName>
</protein>
<reference evidence="2" key="1">
    <citation type="submission" date="2018-02" db="EMBL/GenBank/DDBJ databases">
        <authorList>
            <person name="O'Hara-Hanley K."/>
            <person name="Soby S."/>
        </authorList>
    </citation>
    <scope>NUCLEOTIDE SEQUENCE [LARGE SCALE GENOMIC DNA]</scope>
    <source>
        <strain evidence="2">MWU14-2602</strain>
    </source>
</reference>
<dbReference type="Pfam" id="PF03692">
    <property type="entry name" value="CxxCxxCC"/>
    <property type="match status" value="1"/>
</dbReference>
<gene>
    <name evidence="1" type="ORF">C2I19_20790</name>
</gene>
<organism evidence="1 2">
    <name type="scientific">Chromobacterium alticapitis</name>
    <dbReference type="NCBI Taxonomy" id="2073169"/>
    <lineage>
        <taxon>Bacteria</taxon>
        <taxon>Pseudomonadati</taxon>
        <taxon>Pseudomonadota</taxon>
        <taxon>Betaproteobacteria</taxon>
        <taxon>Neisseriales</taxon>
        <taxon>Chromobacteriaceae</taxon>
        <taxon>Chromobacterium</taxon>
    </lineage>
</organism>
<sequence>MSEKSNSCLSCGACCATFRVSFYWAEADDGGGAVPSRLTEKVNDWTRCMRGTWAASPRCVALQGEVGGSVGCGIYPQRPVACREVEAGSPQCLRARAAHGLPAMVGQASGHAADNVPMPGLASTPLPELAPG</sequence>
<keyword evidence="2" id="KW-1185">Reference proteome</keyword>
<dbReference type="OrthoDB" id="196483at2"/>
<dbReference type="Proteomes" id="UP000237082">
    <property type="component" value="Unassembled WGS sequence"/>
</dbReference>
<dbReference type="AlphaFoldDB" id="A0A2S5DAK8"/>
<name>A0A2S5DAK8_9NEIS</name>
<dbReference type="EMBL" id="PQWB01000175">
    <property type="protein sequence ID" value="POZ60116.1"/>
    <property type="molecule type" value="Genomic_DNA"/>
</dbReference>
<dbReference type="InterPro" id="IPR005358">
    <property type="entry name" value="Puta_zinc/iron-chelating_dom"/>
</dbReference>
<comment type="caution">
    <text evidence="1">The sequence shown here is derived from an EMBL/GenBank/DDBJ whole genome shotgun (WGS) entry which is preliminary data.</text>
</comment>
<evidence type="ECO:0000313" key="1">
    <source>
        <dbReference type="EMBL" id="POZ60116.1"/>
    </source>
</evidence>
<accession>A0A2S5DAK8</accession>
<dbReference type="RefSeq" id="WP_103904486.1">
    <property type="nucleotide sequence ID" value="NZ_PQWB01000175.1"/>
</dbReference>
<evidence type="ECO:0000313" key="2">
    <source>
        <dbReference type="Proteomes" id="UP000237082"/>
    </source>
</evidence>
<proteinExistence type="predicted"/>